<dbReference type="RefSeq" id="WP_016425859.1">
    <property type="nucleotide sequence ID" value="NZ_CABKRV010000002.1"/>
</dbReference>
<accession>A0A7Z7QME8</accession>
<reference evidence="9 12" key="3">
    <citation type="submission" date="2020-11" db="EMBL/GenBank/DDBJ databases">
        <authorList>
            <consortium name="Pathogen Informatics"/>
        </authorList>
    </citation>
    <scope>NUCLEOTIDE SEQUENCE [LARGE SCALE GENOMIC DNA]</scope>
    <source>
        <strain evidence="9 12">NCTC12218</strain>
    </source>
</reference>
<dbReference type="GO" id="GO:0008926">
    <property type="term" value="F:mannitol-1-phosphate 5-dehydrogenase activity"/>
    <property type="evidence" value="ECO:0007669"/>
    <property type="project" value="UniProtKB-UniRule"/>
</dbReference>
<dbReference type="AlphaFoldDB" id="A0A7Z7QME8"/>
<dbReference type="InterPro" id="IPR013328">
    <property type="entry name" value="6PGD_dom2"/>
</dbReference>
<reference evidence="11" key="2">
    <citation type="submission" date="2018-06" db="EMBL/GenBank/DDBJ databases">
        <authorList>
            <consortium name="Pathogen Informatics"/>
            <person name="Doyle S."/>
        </authorList>
    </citation>
    <scope>NUCLEOTIDE SEQUENCE [LARGE SCALE GENOMIC DNA]</scope>
    <source>
        <strain evidence="11">NCTC12218</strain>
    </source>
</reference>
<dbReference type="InterPro" id="IPR000669">
    <property type="entry name" value="Mannitol_DH"/>
</dbReference>
<dbReference type="GO" id="GO:0019592">
    <property type="term" value="P:mannitol catabolic process"/>
    <property type="evidence" value="ECO:0007669"/>
    <property type="project" value="TreeGrafter"/>
</dbReference>
<evidence type="ECO:0000313" key="12">
    <source>
        <dbReference type="Proteomes" id="UP000264146"/>
    </source>
</evidence>
<reference evidence="10 13" key="1">
    <citation type="submission" date="2018-01" db="EMBL/GenBank/DDBJ databases">
        <title>Complete genome sequence of Staphylococcus Scheliferi isolated from human.</title>
        <authorList>
            <person name="Abouelkhair M.A."/>
            <person name="Bemis D.A."/>
            <person name="Kania S.A."/>
        </authorList>
    </citation>
    <scope>NUCLEOTIDE SEQUENCE [LARGE SCALE GENOMIC DNA]</scope>
    <source>
        <strain evidence="10 13">ATCC 43808</strain>
    </source>
</reference>
<dbReference type="EMBL" id="POVK01000002">
    <property type="protein sequence ID" value="NHA33144.1"/>
    <property type="molecule type" value="Genomic_DNA"/>
</dbReference>
<dbReference type="Proteomes" id="UP000572988">
    <property type="component" value="Unassembled WGS sequence"/>
</dbReference>
<evidence type="ECO:0000259" key="7">
    <source>
        <dbReference type="Pfam" id="PF01232"/>
    </source>
</evidence>
<evidence type="ECO:0000313" key="10">
    <source>
        <dbReference type="EMBL" id="NHA33144.1"/>
    </source>
</evidence>
<dbReference type="NCBIfam" id="NF002645">
    <property type="entry name" value="PRK02318.1-1"/>
    <property type="match status" value="1"/>
</dbReference>
<evidence type="ECO:0000313" key="13">
    <source>
        <dbReference type="Proteomes" id="UP000572988"/>
    </source>
</evidence>
<dbReference type="InterPro" id="IPR008927">
    <property type="entry name" value="6-PGluconate_DH-like_C_sf"/>
</dbReference>
<sequence>MRAVHFGAGNIGRGFIGKILADNDVKVTFADVNTEIIDALEKEQQYHVIIADENKTTEKVQNIDAVNSSEPSEKLKKALLDADIITTAVGVNILPIIAKTIAPYLKEKTNHVNIVACENAIMATDTLKEAILAHTGPLGEHIHFANSAVDRIVPLQKNDNILDVMVEPFYEWVIENQAWYGEKLNHINYVDDLSPFIERKLMTVNTGHAYIAYAGQHAHFYTILDAINDPTIEAELRTVLSETSLYITEKFSLKASEQQNYVEKIIRRFKNAYLSDEVTRVGRGTIRKIGPEDRIIKPLTYLHDNQLAYKGLVRAAALLLAYEDDNDKETLEKNQYIKNHGPEAFLKEYAQVNEAIAKEIAQQYRELVVD</sequence>
<keyword evidence="3 6" id="KW-0520">NAD</keyword>
<evidence type="ECO:0000259" key="8">
    <source>
        <dbReference type="Pfam" id="PF08125"/>
    </source>
</evidence>
<dbReference type="PRINTS" id="PR00084">
    <property type="entry name" value="MTLDHDRGNASE"/>
</dbReference>
<dbReference type="InterPro" id="IPR036291">
    <property type="entry name" value="NAD(P)-bd_dom_sf"/>
</dbReference>
<evidence type="ECO:0000256" key="6">
    <source>
        <dbReference type="HAMAP-Rule" id="MF_00196"/>
    </source>
</evidence>
<evidence type="ECO:0000256" key="3">
    <source>
        <dbReference type="ARBA" id="ARBA00023027"/>
    </source>
</evidence>
<feature type="domain" description="Mannitol dehydrogenase C-terminal" evidence="8">
    <location>
        <begin position="192"/>
        <end position="366"/>
    </location>
</feature>
<proteinExistence type="inferred from homology"/>
<dbReference type="GO" id="GO:0005829">
    <property type="term" value="C:cytosol"/>
    <property type="evidence" value="ECO:0007669"/>
    <property type="project" value="TreeGrafter"/>
</dbReference>
<dbReference type="Gene3D" id="1.10.1040.10">
    <property type="entry name" value="N-(1-d-carboxylethyl)-l-norvaline Dehydrogenase, domain 2"/>
    <property type="match status" value="1"/>
</dbReference>
<dbReference type="NCBIfam" id="NF002652">
    <property type="entry name" value="PRK02318.2-5"/>
    <property type="match status" value="1"/>
</dbReference>
<evidence type="ECO:0000256" key="4">
    <source>
        <dbReference type="ARBA" id="ARBA00048615"/>
    </source>
</evidence>
<dbReference type="InterPro" id="IPR023027">
    <property type="entry name" value="Mannitol_DH_CS"/>
</dbReference>
<dbReference type="HAMAP" id="MF_00196">
    <property type="entry name" value="Mannitol_dehydrog"/>
    <property type="match status" value="1"/>
</dbReference>
<dbReference type="GO" id="GO:0004616">
    <property type="term" value="F:phosphogluconate dehydrogenase (decarboxylating) activity"/>
    <property type="evidence" value="ECO:0007669"/>
    <property type="project" value="UniProtKB-EC"/>
</dbReference>
<evidence type="ECO:0000256" key="1">
    <source>
        <dbReference type="ARBA" id="ARBA00006541"/>
    </source>
</evidence>
<dbReference type="PANTHER" id="PTHR30524:SF0">
    <property type="entry name" value="ALTRONATE OXIDOREDUCTASE-RELATED"/>
    <property type="match status" value="1"/>
</dbReference>
<evidence type="ECO:0000313" key="9">
    <source>
        <dbReference type="EMBL" id="CAD7358562.1"/>
    </source>
</evidence>
<evidence type="ECO:0000313" key="11">
    <source>
        <dbReference type="EMBL" id="SUM86067.1"/>
    </source>
</evidence>
<feature type="binding site" evidence="6">
    <location>
        <begin position="3"/>
        <end position="14"/>
    </location>
    <ligand>
        <name>NAD(+)</name>
        <dbReference type="ChEBI" id="CHEBI:57540"/>
    </ligand>
</feature>
<keyword evidence="2 6" id="KW-0560">Oxidoreductase</keyword>
<dbReference type="PROSITE" id="PS00974">
    <property type="entry name" value="MANNITOL_DHGENASE"/>
    <property type="match status" value="1"/>
</dbReference>
<comment type="similarity">
    <text evidence="1 6">Belongs to the mannitol dehydrogenase family.</text>
</comment>
<dbReference type="SUPFAM" id="SSF51735">
    <property type="entry name" value="NAD(P)-binding Rossmann-fold domains"/>
    <property type="match status" value="1"/>
</dbReference>
<dbReference type="InterPro" id="IPR013118">
    <property type="entry name" value="Mannitol_DH_C"/>
</dbReference>
<dbReference type="EMBL" id="LR962863">
    <property type="protein sequence ID" value="CAD7358562.1"/>
    <property type="molecule type" value="Genomic_DNA"/>
</dbReference>
<dbReference type="Pfam" id="PF08125">
    <property type="entry name" value="Mannitol_dh_C"/>
    <property type="match status" value="1"/>
</dbReference>
<dbReference type="Proteomes" id="UP000264146">
    <property type="component" value="Chromosome"/>
</dbReference>
<organism evidence="11">
    <name type="scientific">Staphylococcus schleiferi</name>
    <dbReference type="NCBI Taxonomy" id="1295"/>
    <lineage>
        <taxon>Bacteria</taxon>
        <taxon>Bacillati</taxon>
        <taxon>Bacillota</taxon>
        <taxon>Bacilli</taxon>
        <taxon>Bacillales</taxon>
        <taxon>Staphylococcaceae</taxon>
        <taxon>Staphylococcus</taxon>
    </lineage>
</organism>
<evidence type="ECO:0000256" key="2">
    <source>
        <dbReference type="ARBA" id="ARBA00023002"/>
    </source>
</evidence>
<name>A0A7Z7QME8_STASC</name>
<feature type="domain" description="Mannitol dehydrogenase N-terminal" evidence="7">
    <location>
        <begin position="1"/>
        <end position="180"/>
    </location>
</feature>
<dbReference type="GeneID" id="93788907"/>
<gene>
    <name evidence="11" type="primary">mtlD_1</name>
    <name evidence="6" type="synonym">mtlD</name>
    <name evidence="10" type="ORF">C1O36_01140</name>
    <name evidence="11" type="ORF">NCTC12218_00143</name>
</gene>
<dbReference type="Gene3D" id="3.40.50.720">
    <property type="entry name" value="NAD(P)-binding Rossmann-like Domain"/>
    <property type="match status" value="1"/>
</dbReference>
<dbReference type="InterPro" id="IPR023028">
    <property type="entry name" value="Mannitol_1_phos_5_DH"/>
</dbReference>
<comment type="catalytic activity">
    <reaction evidence="5">
        <text>6-phospho-D-gluconate + NADP(+) = D-ribulose 5-phosphate + CO2 + NADPH</text>
        <dbReference type="Rhea" id="RHEA:10116"/>
        <dbReference type="ChEBI" id="CHEBI:16526"/>
        <dbReference type="ChEBI" id="CHEBI:57783"/>
        <dbReference type="ChEBI" id="CHEBI:58121"/>
        <dbReference type="ChEBI" id="CHEBI:58349"/>
        <dbReference type="ChEBI" id="CHEBI:58759"/>
        <dbReference type="EC" id="1.1.1.44"/>
    </reaction>
</comment>
<dbReference type="EMBL" id="UHEF01000001">
    <property type="protein sequence ID" value="SUM86067.1"/>
    <property type="molecule type" value="Genomic_DNA"/>
</dbReference>
<comment type="catalytic activity">
    <reaction evidence="4 6">
        <text>D-mannitol 1-phosphate + NAD(+) = beta-D-fructose 6-phosphate + NADH + H(+)</text>
        <dbReference type="Rhea" id="RHEA:19661"/>
        <dbReference type="ChEBI" id="CHEBI:15378"/>
        <dbReference type="ChEBI" id="CHEBI:57540"/>
        <dbReference type="ChEBI" id="CHEBI:57634"/>
        <dbReference type="ChEBI" id="CHEBI:57945"/>
        <dbReference type="ChEBI" id="CHEBI:61381"/>
        <dbReference type="EC" id="1.1.1.17"/>
    </reaction>
</comment>
<protein>
    <recommendedName>
        <fullName evidence="6">Mannitol-1-phosphate 5-dehydrogenase</fullName>
        <ecNumber evidence="6">1.1.1.17</ecNumber>
    </recommendedName>
</protein>
<dbReference type="EC" id="1.1.1.17" evidence="6"/>
<dbReference type="InterPro" id="IPR013131">
    <property type="entry name" value="Mannitol_DH_N"/>
</dbReference>
<keyword evidence="13" id="KW-1185">Reference proteome</keyword>
<dbReference type="PANTHER" id="PTHR30524">
    <property type="entry name" value="MANNITOL-1-PHOSPHATE 5-DEHYDROGENASE"/>
    <property type="match status" value="1"/>
</dbReference>
<evidence type="ECO:0000256" key="5">
    <source>
        <dbReference type="ARBA" id="ARBA00048640"/>
    </source>
</evidence>
<dbReference type="SUPFAM" id="SSF48179">
    <property type="entry name" value="6-phosphogluconate dehydrogenase C-terminal domain-like"/>
    <property type="match status" value="1"/>
</dbReference>
<dbReference type="Pfam" id="PF01232">
    <property type="entry name" value="Mannitol_dh"/>
    <property type="match status" value="1"/>
</dbReference>